<name>A0A9W2ZPF1_BIOGL</name>
<proteinExistence type="inferred from homology"/>
<dbReference type="GO" id="GO:0005739">
    <property type="term" value="C:mitochondrion"/>
    <property type="evidence" value="ECO:0007669"/>
    <property type="project" value="UniProtKB-SubCell"/>
</dbReference>
<protein>
    <recommendedName>
        <fullName evidence="10">Isocitrate dehydrogenase [NAD] subunit, mitochondrial</fullName>
    </recommendedName>
</protein>
<dbReference type="OMA" id="VRPCRYY"/>
<dbReference type="SUPFAM" id="SSF53659">
    <property type="entry name" value="Isocitrate/Isopropylmalate dehydrogenase-like"/>
    <property type="match status" value="1"/>
</dbReference>
<sequence length="379" mass="41492">MASRALVGRLSSISTLEHSQTNTIKNLIGALNFVFYNDRKRNYSSQKRLVTMIPGDGIGPEISASVKQIFSAASVPIDWEDVDVTPVKGPDGLFRLPQKIFESMEKTKVGLKGPLATPIGKGHQSLNLALRKAFSLYANVRPCKSIEGYETPYKNVDIVTIRENTEGEYSGIEHTIVDGVVQSIKLITENASRRVAEYAFKYARENKRSTVTAVHKANIMRMSDGLFLKCCRNVAAKNKDIKFNEMYLDTVCLNLVQDPLAFDVLVMPNLYGDILSDLCAGLIGGLGVTPSGNIGEEGAIFESVHGTAPDIAGQNKANPTALLLSAVMMLRYMQLTPYADRIERAAFDVIREGKVLTGDLKGNATCSQFTEEICKKVTA</sequence>
<dbReference type="GO" id="GO:0006102">
    <property type="term" value="P:isocitrate metabolic process"/>
    <property type="evidence" value="ECO:0007669"/>
    <property type="project" value="TreeGrafter"/>
</dbReference>
<dbReference type="GO" id="GO:0051287">
    <property type="term" value="F:NAD binding"/>
    <property type="evidence" value="ECO:0007669"/>
    <property type="project" value="UniProtKB-UniRule"/>
</dbReference>
<dbReference type="GO" id="GO:0006099">
    <property type="term" value="P:tricarboxylic acid cycle"/>
    <property type="evidence" value="ECO:0007669"/>
    <property type="project" value="UniProtKB-UniRule"/>
</dbReference>
<gene>
    <name evidence="13" type="primary">LOC106065382</name>
</gene>
<dbReference type="InterPro" id="IPR024084">
    <property type="entry name" value="IsoPropMal-DH-like_dom"/>
</dbReference>
<dbReference type="FunFam" id="3.40.718.10:FF:000003">
    <property type="entry name" value="Isocitrate dehydrogenase [NAD] subunit, mitochondrial"/>
    <property type="match status" value="1"/>
</dbReference>
<evidence type="ECO:0000259" key="11">
    <source>
        <dbReference type="SMART" id="SM01329"/>
    </source>
</evidence>
<dbReference type="GO" id="GO:0000287">
    <property type="term" value="F:magnesium ion binding"/>
    <property type="evidence" value="ECO:0007669"/>
    <property type="project" value="UniProtKB-UniRule"/>
</dbReference>
<keyword evidence="5" id="KW-0479">Metal-binding</keyword>
<keyword evidence="8" id="KW-0560">Oxidoreductase</keyword>
<comment type="subcellular location">
    <subcellularLocation>
        <location evidence="10">Mitochondrion</location>
    </subcellularLocation>
</comment>
<organism evidence="12 13">
    <name type="scientific">Biomphalaria glabrata</name>
    <name type="common">Bloodfluke planorb</name>
    <name type="synonym">Freshwater snail</name>
    <dbReference type="NCBI Taxonomy" id="6526"/>
    <lineage>
        <taxon>Eukaryota</taxon>
        <taxon>Metazoa</taxon>
        <taxon>Spiralia</taxon>
        <taxon>Lophotrochozoa</taxon>
        <taxon>Mollusca</taxon>
        <taxon>Gastropoda</taxon>
        <taxon>Heterobranchia</taxon>
        <taxon>Euthyneura</taxon>
        <taxon>Panpulmonata</taxon>
        <taxon>Hygrophila</taxon>
        <taxon>Lymnaeoidea</taxon>
        <taxon>Planorbidae</taxon>
        <taxon>Biomphalaria</taxon>
    </lineage>
</organism>
<dbReference type="InterPro" id="IPR004434">
    <property type="entry name" value="Isocitrate_DH_NAD"/>
</dbReference>
<keyword evidence="12" id="KW-1185">Reference proteome</keyword>
<reference evidence="13" key="1">
    <citation type="submission" date="2025-08" db="UniProtKB">
        <authorList>
            <consortium name="RefSeq"/>
        </authorList>
    </citation>
    <scope>IDENTIFICATION</scope>
</reference>
<dbReference type="Proteomes" id="UP001165740">
    <property type="component" value="Chromosome 1"/>
</dbReference>
<evidence type="ECO:0000256" key="9">
    <source>
        <dbReference type="ARBA" id="ARBA00023027"/>
    </source>
</evidence>
<dbReference type="GeneID" id="106065382"/>
<keyword evidence="9" id="KW-0520">NAD</keyword>
<evidence type="ECO:0000256" key="4">
    <source>
        <dbReference type="ARBA" id="ARBA00022532"/>
    </source>
</evidence>
<dbReference type="AlphaFoldDB" id="A0A9W2ZPF1"/>
<dbReference type="PROSITE" id="PS00470">
    <property type="entry name" value="IDH_IMDH"/>
    <property type="match status" value="1"/>
</dbReference>
<comment type="cofactor">
    <cofactor evidence="2">
        <name>Mg(2+)</name>
        <dbReference type="ChEBI" id="CHEBI:18420"/>
    </cofactor>
</comment>
<dbReference type="Pfam" id="PF00180">
    <property type="entry name" value="Iso_dh"/>
    <property type="match status" value="1"/>
</dbReference>
<keyword evidence="7 10" id="KW-0809">Transit peptide</keyword>
<dbReference type="Gene3D" id="3.40.718.10">
    <property type="entry name" value="Isopropylmalate Dehydrogenase"/>
    <property type="match status" value="1"/>
</dbReference>
<dbReference type="OrthoDB" id="10261637at2759"/>
<evidence type="ECO:0000256" key="5">
    <source>
        <dbReference type="ARBA" id="ARBA00022723"/>
    </source>
</evidence>
<evidence type="ECO:0000313" key="13">
    <source>
        <dbReference type="RefSeq" id="XP_055876838.1"/>
    </source>
</evidence>
<dbReference type="NCBIfam" id="TIGR00175">
    <property type="entry name" value="mito_nad_idh"/>
    <property type="match status" value="1"/>
</dbReference>
<keyword evidence="10" id="KW-0496">Mitochondrion</keyword>
<evidence type="ECO:0000256" key="2">
    <source>
        <dbReference type="ARBA" id="ARBA00001946"/>
    </source>
</evidence>
<evidence type="ECO:0000256" key="3">
    <source>
        <dbReference type="ARBA" id="ARBA00007769"/>
    </source>
</evidence>
<evidence type="ECO:0000256" key="6">
    <source>
        <dbReference type="ARBA" id="ARBA00022842"/>
    </source>
</evidence>
<dbReference type="PANTHER" id="PTHR11835:SF34">
    <property type="entry name" value="ISOCITRATE DEHYDROGENASE [NAD] SUBUNIT ALPHA, MITOCHONDRIAL"/>
    <property type="match status" value="1"/>
</dbReference>
<dbReference type="InterPro" id="IPR019818">
    <property type="entry name" value="IsoCit/isopropylmalate_DH_CS"/>
</dbReference>
<dbReference type="PANTHER" id="PTHR11835">
    <property type="entry name" value="DECARBOXYLATING DEHYDROGENASES-ISOCITRATE, ISOPROPYLMALATE, TARTRATE"/>
    <property type="match status" value="1"/>
</dbReference>
<feature type="domain" description="Isopropylmalate dehydrogenase-like" evidence="11">
    <location>
        <begin position="49"/>
        <end position="373"/>
    </location>
</feature>
<keyword evidence="4 10" id="KW-0816">Tricarboxylic acid cycle</keyword>
<evidence type="ECO:0000256" key="8">
    <source>
        <dbReference type="ARBA" id="ARBA00023002"/>
    </source>
</evidence>
<comment type="similarity">
    <text evidence="3 10">Belongs to the isocitrate and isopropylmalate dehydrogenases family.</text>
</comment>
<evidence type="ECO:0000256" key="7">
    <source>
        <dbReference type="ARBA" id="ARBA00022946"/>
    </source>
</evidence>
<comment type="cofactor">
    <cofactor evidence="1">
        <name>Mn(2+)</name>
        <dbReference type="ChEBI" id="CHEBI:29035"/>
    </cofactor>
</comment>
<evidence type="ECO:0000256" key="1">
    <source>
        <dbReference type="ARBA" id="ARBA00001936"/>
    </source>
</evidence>
<keyword evidence="6" id="KW-0460">Magnesium</keyword>
<evidence type="ECO:0000256" key="10">
    <source>
        <dbReference type="RuleBase" id="RU361266"/>
    </source>
</evidence>
<dbReference type="GO" id="GO:0004449">
    <property type="term" value="F:isocitrate dehydrogenase (NAD+) activity"/>
    <property type="evidence" value="ECO:0007669"/>
    <property type="project" value="TreeGrafter"/>
</dbReference>
<dbReference type="RefSeq" id="XP_055876838.1">
    <property type="nucleotide sequence ID" value="XM_056020863.1"/>
</dbReference>
<dbReference type="SMART" id="SM01329">
    <property type="entry name" value="Iso_dh"/>
    <property type="match status" value="1"/>
</dbReference>
<evidence type="ECO:0000313" key="12">
    <source>
        <dbReference type="Proteomes" id="UP001165740"/>
    </source>
</evidence>
<accession>A0A9W2ZPF1</accession>